<proteinExistence type="predicted"/>
<reference evidence="1 3" key="1">
    <citation type="submission" date="2019-01" db="EMBL/GenBank/DDBJ databases">
        <title>Whole genome sequencing and annotation enables comparative genome analysis that reveals unique features of the Chlamydia suis R19 Genome.</title>
        <authorList>
            <person name="Dimond Z.E."/>
        </authorList>
    </citation>
    <scope>NUCLEOTIDE SEQUENCE [LARGE SCALE GENOMIC DNA]</scope>
    <source>
        <strain evidence="1 3">R19</strain>
    </source>
</reference>
<evidence type="ECO:0000313" key="2">
    <source>
        <dbReference type="EMBL" id="QYC74691.1"/>
    </source>
</evidence>
<keyword evidence="3" id="KW-1185">Reference proteome</keyword>
<evidence type="ECO:0000313" key="3">
    <source>
        <dbReference type="Proteomes" id="UP000512184"/>
    </source>
</evidence>
<gene>
    <name evidence="1" type="primary">hypothetical protein</name>
    <name evidence="1" type="ORF">Chls_096</name>
    <name evidence="2" type="ORF">INQ84_01660</name>
</gene>
<evidence type="ECO:0000313" key="4">
    <source>
        <dbReference type="Proteomes" id="UP000825134"/>
    </source>
</evidence>
<protein>
    <submittedName>
        <fullName evidence="2">Uncharacterized protein</fullName>
    </submittedName>
</protein>
<dbReference type="AlphaFoldDB" id="A0AAQ0EQ35"/>
<dbReference type="RefSeq" id="WP_010232671.1">
    <property type="nucleotide sequence ID" value="NZ_CP035278.1"/>
</dbReference>
<dbReference type="Proteomes" id="UP000825134">
    <property type="component" value="Chromosome"/>
</dbReference>
<dbReference type="EMBL" id="CP035278">
    <property type="protein sequence ID" value="QHP82971.1"/>
    <property type="molecule type" value="Genomic_DNA"/>
</dbReference>
<reference evidence="2" key="2">
    <citation type="journal article" date="2021" name="Front. Microbiol.">
        <title>Generation of Tetracycline and Rifamycin Resistant Chlamydia Suis Recombinants.</title>
        <authorList>
            <person name="Marti H."/>
            <person name="Bommana S."/>
            <person name="Read T.D."/>
            <person name="Pesch T."/>
            <person name="Prahauser B."/>
            <person name="Dean D."/>
            <person name="Borel N."/>
        </authorList>
    </citation>
    <scope>NUCLEOTIDE SEQUENCE</scope>
    <source>
        <strain evidence="2">208.1</strain>
    </source>
</reference>
<dbReference type="Proteomes" id="UP000512184">
    <property type="component" value="Chromosome"/>
</dbReference>
<organism evidence="2 4">
    <name type="scientific">Chlamydia suis</name>
    <dbReference type="NCBI Taxonomy" id="83559"/>
    <lineage>
        <taxon>Bacteria</taxon>
        <taxon>Pseudomonadati</taxon>
        <taxon>Chlamydiota</taxon>
        <taxon>Chlamydiia</taxon>
        <taxon>Chlamydiales</taxon>
        <taxon>Chlamydiaceae</taxon>
        <taxon>Chlamydia/Chlamydophila group</taxon>
        <taxon>Chlamydia</taxon>
    </lineage>
</organism>
<evidence type="ECO:0000313" key="1">
    <source>
        <dbReference type="EMBL" id="QHP82971.1"/>
    </source>
</evidence>
<dbReference type="EMBL" id="CP063185">
    <property type="protein sequence ID" value="QYC74691.1"/>
    <property type="molecule type" value="Genomic_DNA"/>
</dbReference>
<name>A0AAQ0EQ35_9CHLA</name>
<accession>A0AAQ0EQ35</accession>
<sequence length="121" mass="14693">MNKKLQDLSTLLKIKLFKKRDLLETLKKELLHIETQIQYLQEQIAQFSEARHKRFLSRSYTCAYDKHLEHLQREQTSLYKQRMALNTQLHNSYIDIQKHIDRIKIIEKIRINKYPLKSANN</sequence>